<reference evidence="2" key="1">
    <citation type="submission" date="2021-04" db="EMBL/GenBank/DDBJ databases">
        <authorList>
            <person name="Postec A."/>
        </authorList>
    </citation>
    <scope>NUCLEOTIDE SEQUENCE</scope>
    <source>
        <strain evidence="2">F1F22</strain>
    </source>
</reference>
<dbReference type="PANTHER" id="PTHR33495:SF2">
    <property type="entry name" value="ANTI-SIGMA FACTOR ANTAGONIST TM_1081-RELATED"/>
    <property type="match status" value="1"/>
</dbReference>
<gene>
    <name evidence="2" type="ORF">KDW03_05255</name>
</gene>
<evidence type="ECO:0000313" key="2">
    <source>
        <dbReference type="EMBL" id="URA11203.1"/>
    </source>
</evidence>
<evidence type="ECO:0000259" key="1">
    <source>
        <dbReference type="PROSITE" id="PS50801"/>
    </source>
</evidence>
<dbReference type="AlphaFoldDB" id="A0AAX3BFR3"/>
<dbReference type="RefSeq" id="WP_271436337.1">
    <property type="nucleotide sequence ID" value="NZ_CP073355.1"/>
</dbReference>
<evidence type="ECO:0000313" key="3">
    <source>
        <dbReference type="Proteomes" id="UP001056539"/>
    </source>
</evidence>
<proteinExistence type="predicted"/>
<reference evidence="2" key="2">
    <citation type="submission" date="2022-06" db="EMBL/GenBank/DDBJ databases">
        <title>Thermospira aquatica gen. nov., sp. nov.</title>
        <authorList>
            <person name="Ben Ali Gam Z."/>
            <person name="Labat M."/>
        </authorList>
    </citation>
    <scope>NUCLEOTIDE SEQUENCE</scope>
    <source>
        <strain evidence="2">F1F22</strain>
    </source>
</reference>
<feature type="domain" description="STAS" evidence="1">
    <location>
        <begin position="15"/>
        <end position="127"/>
    </location>
</feature>
<organism evidence="2 3">
    <name type="scientific">Thermospira aquatica</name>
    <dbReference type="NCBI Taxonomy" id="2828656"/>
    <lineage>
        <taxon>Bacteria</taxon>
        <taxon>Pseudomonadati</taxon>
        <taxon>Spirochaetota</taxon>
        <taxon>Spirochaetia</taxon>
        <taxon>Brevinematales</taxon>
        <taxon>Thermospiraceae</taxon>
        <taxon>Thermospira</taxon>
    </lineage>
</organism>
<dbReference type="InterPro" id="IPR036513">
    <property type="entry name" value="STAS_dom_sf"/>
</dbReference>
<dbReference type="Proteomes" id="UP001056539">
    <property type="component" value="Chromosome"/>
</dbReference>
<dbReference type="PANTHER" id="PTHR33495">
    <property type="entry name" value="ANTI-SIGMA FACTOR ANTAGONIST TM_1081-RELATED-RELATED"/>
    <property type="match status" value="1"/>
</dbReference>
<dbReference type="SUPFAM" id="SSF52091">
    <property type="entry name" value="SpoIIaa-like"/>
    <property type="match status" value="1"/>
</dbReference>
<accession>A0AAX3BFR3</accession>
<dbReference type="GO" id="GO:0043856">
    <property type="term" value="F:anti-sigma factor antagonist activity"/>
    <property type="evidence" value="ECO:0007669"/>
    <property type="project" value="TreeGrafter"/>
</dbReference>
<name>A0AAX3BFR3_9SPIR</name>
<dbReference type="KEGG" id="taqu:KDW03_05255"/>
<dbReference type="EMBL" id="CP073355">
    <property type="protein sequence ID" value="URA11203.1"/>
    <property type="molecule type" value="Genomic_DNA"/>
</dbReference>
<dbReference type="InterPro" id="IPR002645">
    <property type="entry name" value="STAS_dom"/>
</dbReference>
<dbReference type="CDD" id="cd07043">
    <property type="entry name" value="STAS_anti-anti-sigma_factors"/>
    <property type="match status" value="1"/>
</dbReference>
<protein>
    <submittedName>
        <fullName evidence="2">STAS domain-containing protein</fullName>
    </submittedName>
</protein>
<sequence length="168" mass="19816">MESSKVYVGVVDRYVYVVKVIGRGTLEYSTELFETFSMKLDKNELKALYFDLSEAQYLDSSFIGVIVSLQKKMKKEKRGELFILNPSAKVIEIFGTMGLEDLLPMKVDDQLKNVEYTEEMAQRLEKTEESIRILLQSHQDLMEINPQNRRRFRLVEEMLKKELERFEK</sequence>
<dbReference type="PROSITE" id="PS50801">
    <property type="entry name" value="STAS"/>
    <property type="match status" value="1"/>
</dbReference>
<keyword evidence="3" id="KW-1185">Reference proteome</keyword>
<dbReference type="Pfam" id="PF01740">
    <property type="entry name" value="STAS"/>
    <property type="match status" value="1"/>
</dbReference>
<dbReference type="Gene3D" id="3.30.750.24">
    <property type="entry name" value="STAS domain"/>
    <property type="match status" value="1"/>
</dbReference>